<protein>
    <submittedName>
        <fullName evidence="3">Uncharacterized protein</fullName>
    </submittedName>
</protein>
<evidence type="ECO:0000256" key="1">
    <source>
        <dbReference type="SAM" id="MobiDB-lite"/>
    </source>
</evidence>
<dbReference type="OrthoDB" id="7391871at2"/>
<feature type="region of interest" description="Disordered" evidence="1">
    <location>
        <begin position="122"/>
        <end position="158"/>
    </location>
</feature>
<reference evidence="3 4" key="1">
    <citation type="journal article" date="2002" name="Int. J. Syst. Evol. Microbiol.">
        <title>Sphingopyxis witflariensis sp. nov., isolated from activated sludge.</title>
        <authorList>
            <person name="Kampfer P."/>
            <person name="Witzenberger R."/>
            <person name="Denner E.B."/>
            <person name="Busse H.J."/>
            <person name="Neef A."/>
        </authorList>
    </citation>
    <scope>NUCLEOTIDE SEQUENCE [LARGE SCALE GENOMIC DNA]</scope>
    <source>
        <strain evidence="3 4">DSM 14551</strain>
    </source>
</reference>
<feature type="transmembrane region" description="Helical" evidence="2">
    <location>
        <begin position="26"/>
        <end position="48"/>
    </location>
</feature>
<keyword evidence="4" id="KW-1185">Reference proteome</keyword>
<dbReference type="Proteomes" id="UP000197097">
    <property type="component" value="Unassembled WGS sequence"/>
</dbReference>
<comment type="caution">
    <text evidence="3">The sequence shown here is derived from an EMBL/GenBank/DDBJ whole genome shotgun (WGS) entry which is preliminary data.</text>
</comment>
<dbReference type="EMBL" id="NISJ01000009">
    <property type="protein sequence ID" value="OWQ94477.1"/>
    <property type="molecule type" value="Genomic_DNA"/>
</dbReference>
<dbReference type="AlphaFoldDB" id="A0A2D0AN46"/>
<evidence type="ECO:0000313" key="4">
    <source>
        <dbReference type="Proteomes" id="UP000197097"/>
    </source>
</evidence>
<evidence type="ECO:0000256" key="2">
    <source>
        <dbReference type="SAM" id="Phobius"/>
    </source>
</evidence>
<name>A0A2D0AN46_9SPHN</name>
<proteinExistence type="predicted"/>
<keyword evidence="2" id="KW-1133">Transmembrane helix</keyword>
<gene>
    <name evidence="3" type="ORF">CDQ91_15830</name>
</gene>
<keyword evidence="2" id="KW-0812">Transmembrane</keyword>
<dbReference type="RefSeq" id="WP_088473733.1">
    <property type="nucleotide sequence ID" value="NZ_NISJ01000009.1"/>
</dbReference>
<evidence type="ECO:0000313" key="3">
    <source>
        <dbReference type="EMBL" id="OWQ94477.1"/>
    </source>
</evidence>
<sequence length="158" mass="17909">MMSTVDVTGGLSDFWDYIRQPRPHRWAVWGVAVALPIFIFYGFSKYLIPHEEPKRQIIYFENWTQDRSVEEIRADWVARAKATTLHNAEKRAEYQRLADMMGVEYDSAEADQVTRETLGDEAALAAKKKPEPPKRSTIAERAARGAQAAPAATPATDR</sequence>
<organism evidence="3 4">
    <name type="scientific">Sphingopyxis witflariensis</name>
    <dbReference type="NCBI Taxonomy" id="173675"/>
    <lineage>
        <taxon>Bacteria</taxon>
        <taxon>Pseudomonadati</taxon>
        <taxon>Pseudomonadota</taxon>
        <taxon>Alphaproteobacteria</taxon>
        <taxon>Sphingomonadales</taxon>
        <taxon>Sphingomonadaceae</taxon>
        <taxon>Sphingopyxis</taxon>
    </lineage>
</organism>
<feature type="compositionally biased region" description="Low complexity" evidence="1">
    <location>
        <begin position="144"/>
        <end position="158"/>
    </location>
</feature>
<keyword evidence="2" id="KW-0472">Membrane</keyword>
<feature type="compositionally biased region" description="Basic and acidic residues" evidence="1">
    <location>
        <begin position="128"/>
        <end position="143"/>
    </location>
</feature>
<accession>A0A2D0AN46</accession>